<dbReference type="InterPro" id="IPR039261">
    <property type="entry name" value="FNR_nucleotide-bd"/>
</dbReference>
<dbReference type="PANTHER" id="PTHR47354">
    <property type="entry name" value="NADH OXIDOREDUCTASE HCR"/>
    <property type="match status" value="1"/>
</dbReference>
<gene>
    <name evidence="9" type="primary">vanB</name>
    <name evidence="9" type="ordered locus">PA14_64810</name>
</gene>
<dbReference type="Gene3D" id="3.40.50.80">
    <property type="entry name" value="Nucleotide-binding domain of ferredoxin-NADP reductase (FNR) module"/>
    <property type="match status" value="1"/>
</dbReference>
<dbReference type="RefSeq" id="WP_003141688.1">
    <property type="nucleotide sequence ID" value="NC_008463.1"/>
</dbReference>
<evidence type="ECO:0000313" key="9">
    <source>
        <dbReference type="EMBL" id="ABJ14290.1"/>
    </source>
</evidence>
<dbReference type="FunFam" id="3.10.20.30:FF:000034">
    <property type="entry name" value="Vanillate monooxygenase, oxidoreductase subunit"/>
    <property type="match status" value="1"/>
</dbReference>
<dbReference type="GO" id="GO:0051537">
    <property type="term" value="F:2 iron, 2 sulfur cluster binding"/>
    <property type="evidence" value="ECO:0007669"/>
    <property type="project" value="UniProtKB-KW"/>
</dbReference>
<keyword evidence="9" id="KW-0808">Transferase</keyword>
<dbReference type="CDD" id="cd00207">
    <property type="entry name" value="fer2"/>
    <property type="match status" value="1"/>
</dbReference>
<dbReference type="GO" id="GO:0016491">
    <property type="term" value="F:oxidoreductase activity"/>
    <property type="evidence" value="ECO:0007669"/>
    <property type="project" value="UniProtKB-KW"/>
</dbReference>
<dbReference type="KEGG" id="pau:PA14_64810"/>
<dbReference type="BioCyc" id="PAER208963:G1G74-5477-MONOMER"/>
<protein>
    <submittedName>
        <fullName evidence="9">Vanillate O-demethylase oxidoreductase</fullName>
    </submittedName>
</protein>
<dbReference type="CDD" id="cd06185">
    <property type="entry name" value="PDR_like"/>
    <property type="match status" value="1"/>
</dbReference>
<dbReference type="SUPFAM" id="SSF54292">
    <property type="entry name" value="2Fe-2S ferredoxin-like"/>
    <property type="match status" value="1"/>
</dbReference>
<evidence type="ECO:0000256" key="3">
    <source>
        <dbReference type="ARBA" id="ARBA00022723"/>
    </source>
</evidence>
<keyword evidence="6" id="KW-0411">Iron-sulfur</keyword>
<keyword evidence="5" id="KW-0408">Iron</keyword>
<keyword evidence="9" id="KW-0489">Methyltransferase</keyword>
<keyword evidence="1" id="KW-0285">Flavoprotein</keyword>
<keyword evidence="4" id="KW-0560">Oxidoreductase</keyword>
<dbReference type="Proteomes" id="UP000000653">
    <property type="component" value="Chromosome"/>
</dbReference>
<evidence type="ECO:0000256" key="5">
    <source>
        <dbReference type="ARBA" id="ARBA00023004"/>
    </source>
</evidence>
<dbReference type="GO" id="GO:0046872">
    <property type="term" value="F:metal ion binding"/>
    <property type="evidence" value="ECO:0007669"/>
    <property type="project" value="UniProtKB-KW"/>
</dbReference>
<evidence type="ECO:0000313" key="10">
    <source>
        <dbReference type="Proteomes" id="UP000000653"/>
    </source>
</evidence>
<dbReference type="InterPro" id="IPR001041">
    <property type="entry name" value="2Fe-2S_ferredoxin-type"/>
</dbReference>
<dbReference type="HOGENOM" id="CLU_003827_17_0_6"/>
<feature type="domain" description="FAD-binding FR-type" evidence="8">
    <location>
        <begin position="1"/>
        <end position="101"/>
    </location>
</feature>
<dbReference type="InterPro" id="IPR017938">
    <property type="entry name" value="Riboflavin_synthase-like_b-brl"/>
</dbReference>
<dbReference type="InterPro" id="IPR036010">
    <property type="entry name" value="2Fe-2S_ferredoxin-like_sf"/>
</dbReference>
<dbReference type="SUPFAM" id="SSF52343">
    <property type="entry name" value="Ferredoxin reductase-like, C-terminal NADP-linked domain"/>
    <property type="match status" value="1"/>
</dbReference>
<dbReference type="PANTHER" id="PTHR47354:SF1">
    <property type="entry name" value="CARNITINE MONOOXYGENASE REDUCTASE SUBUNIT"/>
    <property type="match status" value="1"/>
</dbReference>
<reference evidence="9 10" key="1">
    <citation type="journal article" date="2006" name="Genome Biol.">
        <title>Genomic analysis reveals that Pseudomonas aeruginosa virulence is combinatorial.</title>
        <authorList>
            <person name="Lee D.G."/>
            <person name="Urbach J.M."/>
            <person name="Wu G."/>
            <person name="Liberati N.T."/>
            <person name="Feinbaum R.L."/>
            <person name="Miyata S."/>
            <person name="Diggins L.T."/>
            <person name="He J."/>
            <person name="Saucier M."/>
            <person name="Deziel E."/>
            <person name="Friedman L."/>
            <person name="Li L."/>
            <person name="Grills G."/>
            <person name="Montgomery K."/>
            <person name="Kucherlapati R."/>
            <person name="Rahme L.G."/>
            <person name="Ausubel F.M."/>
        </authorList>
    </citation>
    <scope>NUCLEOTIDE SEQUENCE [LARGE SCALE GENOMIC DNA]</scope>
    <source>
        <strain evidence="9 10">UCBPP-PA14</strain>
    </source>
</reference>
<dbReference type="AlphaFoldDB" id="A0A0H2ZI95"/>
<dbReference type="Pfam" id="PF00111">
    <property type="entry name" value="Fer2"/>
    <property type="match status" value="1"/>
</dbReference>
<organism evidence="9 10">
    <name type="scientific">Pseudomonas aeruginosa (strain UCBPP-PA14)</name>
    <dbReference type="NCBI Taxonomy" id="208963"/>
    <lineage>
        <taxon>Bacteria</taxon>
        <taxon>Pseudomonadati</taxon>
        <taxon>Pseudomonadota</taxon>
        <taxon>Gammaproteobacteria</taxon>
        <taxon>Pseudomonadales</taxon>
        <taxon>Pseudomonadaceae</taxon>
        <taxon>Pseudomonas</taxon>
    </lineage>
</organism>
<proteinExistence type="predicted"/>
<keyword evidence="2" id="KW-0001">2Fe-2S</keyword>
<dbReference type="InterPro" id="IPR012675">
    <property type="entry name" value="Beta-grasp_dom_sf"/>
</dbReference>
<sequence>MIEVIVGAIRLEAQDIHSFELFRADGAALPSFEPGAHIDLHLPNGLVRQYSLCGPAERPRHYRIAVLRCRDSRGGSATLHAELRVGQRLRIGEPRNLFPLSPEPGPRLLFAGGIGITPLLAMAERLARDGANFQLHYCAHSAERAAFVDYLDRCAFADRVHCHFDHGDSSRRADLRALLAASPRDAQLYLCGPAGFMQWIEESARELGWEASRLHREHFAAAPRDANADGTFEVQLASNGALIRVAAGQTVLAALREAGVDLPASCEQGICGTCLTRVLDGEPEHRDLYLSEEEQAANDCFTPCCSRSRSPRLVLDL</sequence>
<dbReference type="PRINTS" id="PR00409">
    <property type="entry name" value="PHDIOXRDTASE"/>
</dbReference>
<dbReference type="GO" id="GO:0032259">
    <property type="term" value="P:methylation"/>
    <property type="evidence" value="ECO:0007669"/>
    <property type="project" value="UniProtKB-KW"/>
</dbReference>
<evidence type="ECO:0000256" key="6">
    <source>
        <dbReference type="ARBA" id="ARBA00023014"/>
    </source>
</evidence>
<dbReference type="FunFam" id="3.40.50.80:FF:000066">
    <property type="entry name" value="Vanillate O-demethylase oxidoreductase"/>
    <property type="match status" value="1"/>
</dbReference>
<evidence type="ECO:0000259" key="7">
    <source>
        <dbReference type="PROSITE" id="PS51085"/>
    </source>
</evidence>
<evidence type="ECO:0000256" key="2">
    <source>
        <dbReference type="ARBA" id="ARBA00022714"/>
    </source>
</evidence>
<dbReference type="PROSITE" id="PS51085">
    <property type="entry name" value="2FE2S_FER_2"/>
    <property type="match status" value="1"/>
</dbReference>
<keyword evidence="3" id="KW-0479">Metal-binding</keyword>
<dbReference type="InterPro" id="IPR017927">
    <property type="entry name" value="FAD-bd_FR_type"/>
</dbReference>
<dbReference type="PROSITE" id="PS51384">
    <property type="entry name" value="FAD_FR"/>
    <property type="match status" value="1"/>
</dbReference>
<dbReference type="GO" id="GO:0008168">
    <property type="term" value="F:methyltransferase activity"/>
    <property type="evidence" value="ECO:0007669"/>
    <property type="project" value="UniProtKB-KW"/>
</dbReference>
<dbReference type="EMBL" id="CP000438">
    <property type="protein sequence ID" value="ABJ14290.1"/>
    <property type="molecule type" value="Genomic_DNA"/>
</dbReference>
<dbReference type="Gene3D" id="3.10.20.30">
    <property type="match status" value="1"/>
</dbReference>
<dbReference type="Gene3D" id="2.40.30.10">
    <property type="entry name" value="Translation factors"/>
    <property type="match status" value="1"/>
</dbReference>
<dbReference type="SUPFAM" id="SSF63380">
    <property type="entry name" value="Riboflavin synthase domain-like"/>
    <property type="match status" value="1"/>
</dbReference>
<evidence type="ECO:0000256" key="4">
    <source>
        <dbReference type="ARBA" id="ARBA00023002"/>
    </source>
</evidence>
<evidence type="ECO:0000256" key="1">
    <source>
        <dbReference type="ARBA" id="ARBA00022630"/>
    </source>
</evidence>
<evidence type="ECO:0000259" key="8">
    <source>
        <dbReference type="PROSITE" id="PS51384"/>
    </source>
</evidence>
<dbReference type="InterPro" id="IPR050415">
    <property type="entry name" value="MRET"/>
</dbReference>
<feature type="domain" description="2Fe-2S ferredoxin-type" evidence="7">
    <location>
        <begin position="232"/>
        <end position="317"/>
    </location>
</feature>
<accession>A0A0H2ZI95</accession>
<dbReference type="PROSITE" id="PS00197">
    <property type="entry name" value="2FE2S_FER_1"/>
    <property type="match status" value="1"/>
</dbReference>
<name>A0A0H2ZI95_PSEAB</name>
<dbReference type="InterPro" id="IPR006058">
    <property type="entry name" value="2Fe2S_fd_BS"/>
</dbReference>